<dbReference type="Pfam" id="PF13480">
    <property type="entry name" value="Acetyltransf_6"/>
    <property type="match status" value="1"/>
</dbReference>
<dbReference type="InterPro" id="IPR038740">
    <property type="entry name" value="BioF2-like_GNAT_dom"/>
</dbReference>
<dbReference type="SUPFAM" id="SSF55729">
    <property type="entry name" value="Acyl-CoA N-acyltransferases (Nat)"/>
    <property type="match status" value="1"/>
</dbReference>
<evidence type="ECO:0000313" key="2">
    <source>
        <dbReference type="EMBL" id="UVI38432.1"/>
    </source>
</evidence>
<dbReference type="EC" id="2.3.1.-" evidence="2"/>
<organism evidence="2 3">
    <name type="scientific">Qipengyuania spongiae</name>
    <dbReference type="NCBI Taxonomy" id="2909673"/>
    <lineage>
        <taxon>Bacteria</taxon>
        <taxon>Pseudomonadati</taxon>
        <taxon>Pseudomonadota</taxon>
        <taxon>Alphaproteobacteria</taxon>
        <taxon>Sphingomonadales</taxon>
        <taxon>Erythrobacteraceae</taxon>
        <taxon>Qipengyuania</taxon>
    </lineage>
</organism>
<evidence type="ECO:0000313" key="3">
    <source>
        <dbReference type="Proteomes" id="UP001065265"/>
    </source>
</evidence>
<reference evidence="2" key="1">
    <citation type="submission" date="2022-02" db="EMBL/GenBank/DDBJ databases">
        <title>Qipengyuania spongiae sp. nov., isolated from marine sponge.</title>
        <authorList>
            <person name="Li Z."/>
            <person name="Zhang M."/>
        </authorList>
    </citation>
    <scope>NUCLEOTIDE SEQUENCE</scope>
    <source>
        <strain evidence="2">PHS-Z21</strain>
    </source>
</reference>
<dbReference type="InterPro" id="IPR016181">
    <property type="entry name" value="Acyl_CoA_acyltransferase"/>
</dbReference>
<proteinExistence type="predicted"/>
<feature type="domain" description="BioF2-like acetyltransferase" evidence="1">
    <location>
        <begin position="202"/>
        <end position="336"/>
    </location>
</feature>
<keyword evidence="2" id="KW-0012">Acyltransferase</keyword>
<name>A0ABY5SV49_9SPHN</name>
<protein>
    <submittedName>
        <fullName evidence="2">GNAT family N-acetyltransferase</fullName>
        <ecNumber evidence="2">2.3.1.-</ecNumber>
    </submittedName>
</protein>
<dbReference type="EMBL" id="CP092471">
    <property type="protein sequence ID" value="UVI38432.1"/>
    <property type="molecule type" value="Genomic_DNA"/>
</dbReference>
<evidence type="ECO:0000259" key="1">
    <source>
        <dbReference type="Pfam" id="PF13480"/>
    </source>
</evidence>
<sequence length="390" mass="43200">MAFIEDLAGMGAQASSDPACPARPPSDGFTALPWTKFDDGLVSCWQALSSETPVPNPFYEPWYLLPALRQFDPQGLCRLATLIADGKLIGLMPLAFERRYHGHPIPHLANWSHDNQFFGAPLIAAGYERAFWHALLDWASRHCGSALFLHLATLALESEPFAALGEVCAERGNPFRVVHREKRAALDAGPTPDQHLAACLTKKRRKELDRKRRRLEELGALEFSRHTDEAGLDDWIDHFLALERAGWKGEADSALACDMRTESLFRQALAGAARDGRLERIAFHFDGRPIAMLASFFTPPHVFSYKTAFDESLAKLSPGLLLQVENLQVLGRADIEMTDSCASPDHPMMDHFWRDRRAIGNVTIGIGGPVRRAVGAGLAALEARNMEKQG</sequence>
<accession>A0ABY5SV49</accession>
<keyword evidence="3" id="KW-1185">Reference proteome</keyword>
<dbReference type="RefSeq" id="WP_265557599.1">
    <property type="nucleotide sequence ID" value="NZ_CP092471.1"/>
</dbReference>
<gene>
    <name evidence="2" type="ORF">L1F33_09175</name>
</gene>
<dbReference type="Proteomes" id="UP001065265">
    <property type="component" value="Chromosome"/>
</dbReference>
<dbReference type="GO" id="GO:0016746">
    <property type="term" value="F:acyltransferase activity"/>
    <property type="evidence" value="ECO:0007669"/>
    <property type="project" value="UniProtKB-KW"/>
</dbReference>
<keyword evidence="2" id="KW-0808">Transferase</keyword>